<sequence length="150" mass="16309">MVSLLDHSNTKHPRKTLWSLNARHGGLILPERLLYANARELRSRAHATSGQSGRGGIQYSARNTPLNQDIQEDAFDVTHILASLQWPSTLLRTSRPSGTSAGLNIVEQLSVDRDGAAEARHAATHRLIILGGSSDGEVPETQNIQQVSAM</sequence>
<accession>A0A3M6ZTL2</accession>
<dbReference type="OrthoDB" id="10489738at2759"/>
<protein>
    <submittedName>
        <fullName evidence="1">Uncharacterized protein</fullName>
    </submittedName>
</protein>
<evidence type="ECO:0000313" key="1">
    <source>
        <dbReference type="EMBL" id="RMY18598.1"/>
    </source>
</evidence>
<dbReference type="AlphaFoldDB" id="A0A3M6ZTL2"/>
<dbReference type="Proteomes" id="UP000271337">
    <property type="component" value="Unassembled WGS sequence"/>
</dbReference>
<reference evidence="1 2" key="1">
    <citation type="journal article" date="2018" name="BMC Genomics">
        <title>Genomic evidence for intraspecific hybridization in a clonal and extremely halotolerant yeast.</title>
        <authorList>
            <person name="Gostincar C."/>
            <person name="Stajich J.E."/>
            <person name="Zupancic J."/>
            <person name="Zalar P."/>
            <person name="Gunde-Cimerman N."/>
        </authorList>
    </citation>
    <scope>NUCLEOTIDE SEQUENCE [LARGE SCALE GENOMIC DNA]</scope>
    <source>
        <strain evidence="1 2">EXF-6669</strain>
    </source>
</reference>
<dbReference type="EMBL" id="QWIL01000459">
    <property type="protein sequence ID" value="RMY18598.1"/>
    <property type="molecule type" value="Genomic_DNA"/>
</dbReference>
<organism evidence="1 2">
    <name type="scientific">Hortaea werneckii</name>
    <name type="common">Black yeast</name>
    <name type="synonym">Cladosporium werneckii</name>
    <dbReference type="NCBI Taxonomy" id="91943"/>
    <lineage>
        <taxon>Eukaryota</taxon>
        <taxon>Fungi</taxon>
        <taxon>Dikarya</taxon>
        <taxon>Ascomycota</taxon>
        <taxon>Pezizomycotina</taxon>
        <taxon>Dothideomycetes</taxon>
        <taxon>Dothideomycetidae</taxon>
        <taxon>Mycosphaerellales</taxon>
        <taxon>Teratosphaeriaceae</taxon>
        <taxon>Hortaea</taxon>
    </lineage>
</organism>
<comment type="caution">
    <text evidence="1">The sequence shown here is derived from an EMBL/GenBank/DDBJ whole genome shotgun (WGS) entry which is preliminary data.</text>
</comment>
<proteinExistence type="predicted"/>
<name>A0A3M6ZTL2_HORWE</name>
<evidence type="ECO:0000313" key="2">
    <source>
        <dbReference type="Proteomes" id="UP000271337"/>
    </source>
</evidence>
<gene>
    <name evidence="1" type="ORF">D0867_05222</name>
</gene>